<sequence>MRSRSIYDTDLAVSLVIRIALYAAILAVIPFVLAGCSTKEGPQGGRFNATASADYQQLPAGGSSDQTRNPLPQRGADEKSDSSLTKPPI</sequence>
<accession>A0A514D024</accession>
<feature type="transmembrane region" description="Helical" evidence="2">
    <location>
        <begin position="12"/>
        <end position="33"/>
    </location>
</feature>
<evidence type="ECO:0000256" key="2">
    <source>
        <dbReference type="SAM" id="Phobius"/>
    </source>
</evidence>
<keyword evidence="2" id="KW-0472">Membrane</keyword>
<name>A0A514D024_9VIRU</name>
<gene>
    <name evidence="3" type="ORF">H1Bulk28FD47_000003</name>
</gene>
<proteinExistence type="predicted"/>
<feature type="region of interest" description="Disordered" evidence="1">
    <location>
        <begin position="43"/>
        <end position="89"/>
    </location>
</feature>
<keyword evidence="2" id="KW-0812">Transmembrane</keyword>
<dbReference type="EMBL" id="MN033069">
    <property type="protein sequence ID" value="QDH86967.1"/>
    <property type="molecule type" value="Genomic_RNA"/>
</dbReference>
<evidence type="ECO:0000256" key="1">
    <source>
        <dbReference type="SAM" id="MobiDB-lite"/>
    </source>
</evidence>
<organism evidence="3">
    <name type="scientific">Leviviridae sp</name>
    <dbReference type="NCBI Taxonomy" id="2027243"/>
    <lineage>
        <taxon>Viruses</taxon>
        <taxon>Riboviria</taxon>
        <taxon>Orthornavirae</taxon>
        <taxon>Lenarviricota</taxon>
        <taxon>Leviviricetes</taxon>
        <taxon>Norzivirales</taxon>
        <taxon>Fiersviridae</taxon>
    </lineage>
</organism>
<evidence type="ECO:0000313" key="3">
    <source>
        <dbReference type="EMBL" id="QDH86967.1"/>
    </source>
</evidence>
<protein>
    <recommendedName>
        <fullName evidence="4">Lipoprotein</fullName>
    </recommendedName>
</protein>
<keyword evidence="2" id="KW-1133">Transmembrane helix</keyword>
<reference evidence="3" key="1">
    <citation type="submission" date="2019-05" db="EMBL/GenBank/DDBJ databases">
        <title>Metatranscriptomic reconstruction reveals RNA viruses with the potential to shape carbon cycling in soil.</title>
        <authorList>
            <person name="Starr E.P."/>
            <person name="Nuccio E."/>
            <person name="Pett-Ridge J."/>
            <person name="Banfield J.F."/>
            <person name="Firestone M.K."/>
        </authorList>
    </citation>
    <scope>NUCLEOTIDE SEQUENCE</scope>
    <source>
        <strain evidence="3">H1_Bulk_28_FD_scaffold_47</strain>
    </source>
</reference>
<evidence type="ECO:0008006" key="4">
    <source>
        <dbReference type="Google" id="ProtNLM"/>
    </source>
</evidence>